<name>A0A8S0ZUJ0_ARCPL</name>
<sequence>MLGVNDDCGVVIVAASEAQLGMSGVVGAAGAGAGAVCALVAGACALSLRRRRRPRLAKPPPASATHAPPAGKQPDHDDAEPDLIPNNYCEAVSAPSLAVSSPGRTAPAPLTTPACNGPGASWTWSANGREAGAEASAVAGTLGRSASATLRAAADLNVDAIKEKLLDHRIPESCV</sequence>
<keyword evidence="2" id="KW-0812">Transmembrane</keyword>
<reference evidence="3 4" key="1">
    <citation type="submission" date="2020-04" db="EMBL/GenBank/DDBJ databases">
        <authorList>
            <person name="Wallbank WR R."/>
            <person name="Pardo Diaz C."/>
            <person name="Kozak K."/>
            <person name="Martin S."/>
            <person name="Jiggins C."/>
            <person name="Moest M."/>
            <person name="Warren A I."/>
            <person name="Byers J.R.P. K."/>
            <person name="Montejo-Kovacevich G."/>
            <person name="Yen C E."/>
        </authorList>
    </citation>
    <scope>NUCLEOTIDE SEQUENCE [LARGE SCALE GENOMIC DNA]</scope>
</reference>
<gene>
    <name evidence="3" type="ORF">APLA_LOCUS7027</name>
</gene>
<comment type="caution">
    <text evidence="3">The sequence shown here is derived from an EMBL/GenBank/DDBJ whole genome shotgun (WGS) entry which is preliminary data.</text>
</comment>
<keyword evidence="4" id="KW-1185">Reference proteome</keyword>
<dbReference type="Proteomes" id="UP000494106">
    <property type="component" value="Unassembled WGS sequence"/>
</dbReference>
<dbReference type="AlphaFoldDB" id="A0A8S0ZUJ0"/>
<feature type="transmembrane region" description="Helical" evidence="2">
    <location>
        <begin position="25"/>
        <end position="48"/>
    </location>
</feature>
<protein>
    <submittedName>
        <fullName evidence="3">Uncharacterized protein</fullName>
    </submittedName>
</protein>
<evidence type="ECO:0000256" key="2">
    <source>
        <dbReference type="SAM" id="Phobius"/>
    </source>
</evidence>
<feature type="region of interest" description="Disordered" evidence="1">
    <location>
        <begin position="52"/>
        <end position="84"/>
    </location>
</feature>
<proteinExistence type="predicted"/>
<evidence type="ECO:0000313" key="4">
    <source>
        <dbReference type="Proteomes" id="UP000494106"/>
    </source>
</evidence>
<dbReference type="OrthoDB" id="7476252at2759"/>
<accession>A0A8S0ZUJ0</accession>
<keyword evidence="2" id="KW-0472">Membrane</keyword>
<organism evidence="3 4">
    <name type="scientific">Arctia plantaginis</name>
    <name type="common">Wood tiger moth</name>
    <name type="synonym">Phalaena plantaginis</name>
    <dbReference type="NCBI Taxonomy" id="874455"/>
    <lineage>
        <taxon>Eukaryota</taxon>
        <taxon>Metazoa</taxon>
        <taxon>Ecdysozoa</taxon>
        <taxon>Arthropoda</taxon>
        <taxon>Hexapoda</taxon>
        <taxon>Insecta</taxon>
        <taxon>Pterygota</taxon>
        <taxon>Neoptera</taxon>
        <taxon>Endopterygota</taxon>
        <taxon>Lepidoptera</taxon>
        <taxon>Glossata</taxon>
        <taxon>Ditrysia</taxon>
        <taxon>Noctuoidea</taxon>
        <taxon>Erebidae</taxon>
        <taxon>Arctiinae</taxon>
        <taxon>Arctia</taxon>
    </lineage>
</organism>
<evidence type="ECO:0000313" key="3">
    <source>
        <dbReference type="EMBL" id="CAB3237665.1"/>
    </source>
</evidence>
<evidence type="ECO:0000256" key="1">
    <source>
        <dbReference type="SAM" id="MobiDB-lite"/>
    </source>
</evidence>
<dbReference type="EMBL" id="CADEBC010000494">
    <property type="protein sequence ID" value="CAB3237665.1"/>
    <property type="molecule type" value="Genomic_DNA"/>
</dbReference>
<keyword evidence="2" id="KW-1133">Transmembrane helix</keyword>